<feature type="coiled-coil region" evidence="1">
    <location>
        <begin position="243"/>
        <end position="270"/>
    </location>
</feature>
<evidence type="ECO:0000256" key="2">
    <source>
        <dbReference type="SAM" id="Phobius"/>
    </source>
</evidence>
<reference evidence="3 4" key="1">
    <citation type="submission" date="2020-08" db="EMBL/GenBank/DDBJ databases">
        <title>A Genomic Blueprint of the Chicken Gut Microbiome.</title>
        <authorList>
            <person name="Gilroy R."/>
            <person name="Ravi A."/>
            <person name="Getino M."/>
            <person name="Pursley I."/>
            <person name="Horton D.L."/>
            <person name="Alikhan N.-F."/>
            <person name="Baker D."/>
            <person name="Gharbi K."/>
            <person name="Hall N."/>
            <person name="Watson M."/>
            <person name="Adriaenssens E.M."/>
            <person name="Foster-Nyarko E."/>
            <person name="Jarju S."/>
            <person name="Secka A."/>
            <person name="Antonio M."/>
            <person name="Oren A."/>
            <person name="Chaudhuri R."/>
            <person name="La Ragione R.M."/>
            <person name="Hildebrand F."/>
            <person name="Pallen M.J."/>
        </authorList>
    </citation>
    <scope>NUCLEOTIDE SEQUENCE [LARGE SCALE GENOMIC DNA]</scope>
    <source>
        <strain evidence="3 4">Sa5YUA1</strain>
    </source>
</reference>
<dbReference type="Proteomes" id="UP000657931">
    <property type="component" value="Unassembled WGS sequence"/>
</dbReference>
<dbReference type="Pfam" id="PF13222">
    <property type="entry name" value="DUF4030"/>
    <property type="match status" value="1"/>
</dbReference>
<keyword evidence="2" id="KW-0472">Membrane</keyword>
<sequence length="373" mass="42757">MRKQYEDDTEFDSSLKKLDSDFMWKTKQKQELKNRIMTDIEQLEFNVGNKTNESSFTNMISLTRKLAYVGIGLTLLFSLFIGSAFISPAMASIVAKVLPISITPNFSNGQHNPDLTSLLFELIEKEGYTVNYVGITPSPYTIEISLILEDTTLKQATDDLEPKVSNYLYENGYDKYELKVSEAVETPRDELGDETSSLYDKVNKIVKEVFASYGYAEEADYELAGINESWFSNIVTIDIPEHIQKSTEIIADIEKEIESQNLDVKDIEVNTFNLEYRQQDNRWAYIASDIYDAMAGKSTYQLTGVSYRVKNGHSYVSIKTDWDKPPSEEIIQEIELAIQEYLALPETKEQIQNDNYTIQFLLMNEKSFVKITN</sequence>
<organism evidence="3 4">
    <name type="scientific">Cytobacillus stercorigallinarum</name>
    <dbReference type="NCBI Taxonomy" id="2762240"/>
    <lineage>
        <taxon>Bacteria</taxon>
        <taxon>Bacillati</taxon>
        <taxon>Bacillota</taxon>
        <taxon>Bacilli</taxon>
        <taxon>Bacillales</taxon>
        <taxon>Bacillaceae</taxon>
        <taxon>Cytobacillus</taxon>
    </lineage>
</organism>
<evidence type="ECO:0000313" key="3">
    <source>
        <dbReference type="EMBL" id="MBD7939443.1"/>
    </source>
</evidence>
<proteinExistence type="predicted"/>
<name>A0ABR8QVC1_9BACI</name>
<evidence type="ECO:0000313" key="4">
    <source>
        <dbReference type="Proteomes" id="UP000657931"/>
    </source>
</evidence>
<dbReference type="RefSeq" id="WP_191817110.1">
    <property type="nucleotide sequence ID" value="NZ_JACSQT010000017.1"/>
</dbReference>
<keyword evidence="4" id="KW-1185">Reference proteome</keyword>
<keyword evidence="2" id="KW-1133">Transmembrane helix</keyword>
<dbReference type="EMBL" id="JACSQT010000017">
    <property type="protein sequence ID" value="MBD7939443.1"/>
    <property type="molecule type" value="Genomic_DNA"/>
</dbReference>
<evidence type="ECO:0000256" key="1">
    <source>
        <dbReference type="SAM" id="Coils"/>
    </source>
</evidence>
<feature type="transmembrane region" description="Helical" evidence="2">
    <location>
        <begin position="66"/>
        <end position="86"/>
    </location>
</feature>
<comment type="caution">
    <text evidence="3">The sequence shown here is derived from an EMBL/GenBank/DDBJ whole genome shotgun (WGS) entry which is preliminary data.</text>
</comment>
<keyword evidence="1" id="KW-0175">Coiled coil</keyword>
<protein>
    <submittedName>
        <fullName evidence="3">DUF4030 domain-containing protein</fullName>
    </submittedName>
</protein>
<gene>
    <name evidence="3" type="ORF">H9655_20585</name>
</gene>
<keyword evidence="2" id="KW-0812">Transmembrane</keyword>
<accession>A0ABR8QVC1</accession>
<dbReference type="InterPro" id="IPR025108">
    <property type="entry name" value="DUF4030"/>
</dbReference>